<sequence length="212" mass="24201">MAAGRCECICTYCEAKTFGGWPGVKKGSKEATSLQEKHQGQTDILQRYRDWTAEDWGKVIFSDESPFRLFGPSGKNLVQRRQGERYHQSCVMPTVKHPETIHVWGCFSAKGVNSLTILPKNTAMNKEWYQHILREQLLPTIQEQFGGEQCLFHHDGAPCHKAKVITKWLGEQNIDILGPWPGNSPDLNPIENLWSILKRRVDKQKPTNSDKL</sequence>
<dbReference type="InterPro" id="IPR038717">
    <property type="entry name" value="Tc1-like_DDE_dom"/>
</dbReference>
<dbReference type="PANTHER" id="PTHR23022">
    <property type="entry name" value="TRANSPOSABLE ELEMENT-RELATED"/>
    <property type="match status" value="1"/>
</dbReference>
<accession>A0A060ZAI4</accession>
<reference evidence="2" key="1">
    <citation type="journal article" date="2014" name="Nat. Commun.">
        <title>The rainbow trout genome provides novel insights into evolution after whole-genome duplication in vertebrates.</title>
        <authorList>
            <person name="Berthelot C."/>
            <person name="Brunet F."/>
            <person name="Chalopin D."/>
            <person name="Juanchich A."/>
            <person name="Bernard M."/>
            <person name="Noel B."/>
            <person name="Bento P."/>
            <person name="Da Silva C."/>
            <person name="Labadie K."/>
            <person name="Alberti A."/>
            <person name="Aury J.M."/>
            <person name="Louis A."/>
            <person name="Dehais P."/>
            <person name="Bardou P."/>
            <person name="Montfort J."/>
            <person name="Klopp C."/>
            <person name="Cabau C."/>
            <person name="Gaspin C."/>
            <person name="Thorgaard G.H."/>
            <person name="Boussaha M."/>
            <person name="Quillet E."/>
            <person name="Guyomard R."/>
            <person name="Galiana D."/>
            <person name="Bobe J."/>
            <person name="Volff J.N."/>
            <person name="Genet C."/>
            <person name="Wincker P."/>
            <person name="Jaillon O."/>
            <person name="Roest Crollius H."/>
            <person name="Guiguen Y."/>
        </authorList>
    </citation>
    <scope>NUCLEOTIDE SEQUENCE [LARGE SCALE GENOMIC DNA]</scope>
</reference>
<dbReference type="Proteomes" id="UP000193380">
    <property type="component" value="Unassembled WGS sequence"/>
</dbReference>
<dbReference type="GO" id="GO:0003676">
    <property type="term" value="F:nucleic acid binding"/>
    <property type="evidence" value="ECO:0007669"/>
    <property type="project" value="InterPro"/>
</dbReference>
<gene>
    <name evidence="2" type="ORF">GSONMT00056381001</name>
</gene>
<dbReference type="InterPro" id="IPR036397">
    <property type="entry name" value="RNaseH_sf"/>
</dbReference>
<proteinExistence type="predicted"/>
<dbReference type="PANTHER" id="PTHR23022:SF135">
    <property type="entry name" value="SI:DKEY-77F5.3"/>
    <property type="match status" value="1"/>
</dbReference>
<dbReference type="STRING" id="8022.A0A060ZAI4"/>
<feature type="domain" description="Tc1-like transposase DDE" evidence="1">
    <location>
        <begin position="59"/>
        <end position="210"/>
    </location>
</feature>
<dbReference type="InterPro" id="IPR052338">
    <property type="entry name" value="Transposase_5"/>
</dbReference>
<dbReference type="Pfam" id="PF13358">
    <property type="entry name" value="DDE_3"/>
    <property type="match status" value="1"/>
</dbReference>
<dbReference type="AlphaFoldDB" id="A0A060ZAI4"/>
<organism evidence="2 3">
    <name type="scientific">Oncorhynchus mykiss</name>
    <name type="common">Rainbow trout</name>
    <name type="synonym">Salmo gairdneri</name>
    <dbReference type="NCBI Taxonomy" id="8022"/>
    <lineage>
        <taxon>Eukaryota</taxon>
        <taxon>Metazoa</taxon>
        <taxon>Chordata</taxon>
        <taxon>Craniata</taxon>
        <taxon>Vertebrata</taxon>
        <taxon>Euteleostomi</taxon>
        <taxon>Actinopterygii</taxon>
        <taxon>Neopterygii</taxon>
        <taxon>Teleostei</taxon>
        <taxon>Protacanthopterygii</taxon>
        <taxon>Salmoniformes</taxon>
        <taxon>Salmonidae</taxon>
        <taxon>Salmoninae</taxon>
        <taxon>Oncorhynchus</taxon>
    </lineage>
</organism>
<evidence type="ECO:0000259" key="1">
    <source>
        <dbReference type="Pfam" id="PF13358"/>
    </source>
</evidence>
<name>A0A060ZAI4_ONCMY</name>
<dbReference type="PaxDb" id="8022-A0A060ZAI4"/>
<evidence type="ECO:0000313" key="2">
    <source>
        <dbReference type="EMBL" id="CDR00872.1"/>
    </source>
</evidence>
<reference evidence="2" key="2">
    <citation type="submission" date="2014-03" db="EMBL/GenBank/DDBJ databases">
        <authorList>
            <person name="Genoscope - CEA"/>
        </authorList>
    </citation>
    <scope>NUCLEOTIDE SEQUENCE</scope>
</reference>
<evidence type="ECO:0000313" key="3">
    <source>
        <dbReference type="Proteomes" id="UP000193380"/>
    </source>
</evidence>
<dbReference type="Gene3D" id="3.30.420.10">
    <property type="entry name" value="Ribonuclease H-like superfamily/Ribonuclease H"/>
    <property type="match status" value="1"/>
</dbReference>
<dbReference type="EMBL" id="FR962100">
    <property type="protein sequence ID" value="CDR00872.1"/>
    <property type="molecule type" value="Genomic_DNA"/>
</dbReference>
<protein>
    <recommendedName>
        <fullName evidence="1">Tc1-like transposase DDE domain-containing protein</fullName>
    </recommendedName>
</protein>